<dbReference type="PANTHER" id="PTHR38778">
    <property type="entry name" value="CYTOPLASMIC PROTEIN-RELATED"/>
    <property type="match status" value="1"/>
</dbReference>
<keyword evidence="2" id="KW-1185">Reference proteome</keyword>
<gene>
    <name evidence="1" type="ORF">LMG29739_03151</name>
</gene>
<evidence type="ECO:0008006" key="3">
    <source>
        <dbReference type="Google" id="ProtNLM"/>
    </source>
</evidence>
<proteinExistence type="predicted"/>
<evidence type="ECO:0000313" key="1">
    <source>
        <dbReference type="EMBL" id="CAB3759428.1"/>
    </source>
</evidence>
<dbReference type="PANTHER" id="PTHR38778:SF1">
    <property type="entry name" value="CYTOPLASMIC PROTEIN"/>
    <property type="match status" value="1"/>
</dbReference>
<evidence type="ECO:0000313" key="2">
    <source>
        <dbReference type="Proteomes" id="UP000494329"/>
    </source>
</evidence>
<dbReference type="Pfam" id="PF04320">
    <property type="entry name" value="YggL_50S_bp"/>
    <property type="match status" value="1"/>
</dbReference>
<dbReference type="RefSeq" id="WP_246270311.1">
    <property type="nucleotide sequence ID" value="NZ_CADIKF010000023.1"/>
</dbReference>
<sequence>MMANRHNRRQRKKLRIGEFQELGFSVSAALRVPLDDSDRDALIDVLLDDCIERNGLLFGGGINEMLDGFVTSDTRRGSATEQQRQAVLVWLHARPEFDAVTVGPLTDAWYGHN</sequence>
<dbReference type="InterPro" id="IPR007416">
    <property type="entry name" value="YggL_50S_bp"/>
</dbReference>
<dbReference type="Proteomes" id="UP000494329">
    <property type="component" value="Unassembled WGS sequence"/>
</dbReference>
<organism evidence="1 2">
    <name type="scientific">Paraburkholderia solisilvae</name>
    <dbReference type="NCBI Taxonomy" id="624376"/>
    <lineage>
        <taxon>Bacteria</taxon>
        <taxon>Pseudomonadati</taxon>
        <taxon>Pseudomonadota</taxon>
        <taxon>Betaproteobacteria</taxon>
        <taxon>Burkholderiales</taxon>
        <taxon>Burkholderiaceae</taxon>
        <taxon>Paraburkholderia</taxon>
    </lineage>
</organism>
<reference evidence="1 2" key="1">
    <citation type="submission" date="2020-04" db="EMBL/GenBank/DDBJ databases">
        <authorList>
            <person name="De Canck E."/>
        </authorList>
    </citation>
    <scope>NUCLEOTIDE SEQUENCE [LARGE SCALE GENOMIC DNA]</scope>
    <source>
        <strain evidence="1 2">LMG 29739</strain>
    </source>
</reference>
<dbReference type="GO" id="GO:0005829">
    <property type="term" value="C:cytosol"/>
    <property type="evidence" value="ECO:0007669"/>
    <property type="project" value="TreeGrafter"/>
</dbReference>
<protein>
    <recommendedName>
        <fullName evidence="3">DUF469 domain-containing protein</fullName>
    </recommendedName>
</protein>
<dbReference type="AlphaFoldDB" id="A0A6J5DZC4"/>
<name>A0A6J5DZC4_9BURK</name>
<dbReference type="EMBL" id="CADIKF010000023">
    <property type="protein sequence ID" value="CAB3759428.1"/>
    <property type="molecule type" value="Genomic_DNA"/>
</dbReference>
<accession>A0A6J5DZC4</accession>